<dbReference type="GO" id="GO:0043248">
    <property type="term" value="P:proteasome assembly"/>
    <property type="evidence" value="ECO:0007669"/>
    <property type="project" value="InterPro"/>
</dbReference>
<dbReference type="SUPFAM" id="SSF48371">
    <property type="entry name" value="ARM repeat"/>
    <property type="match status" value="1"/>
</dbReference>
<dbReference type="PANTHER" id="PTHR13554:SF10">
    <property type="entry name" value="26S PROTEASOME NON-ATPASE REGULATORY SUBUNIT 5"/>
    <property type="match status" value="1"/>
</dbReference>
<comment type="caution">
    <text evidence="3">The sequence shown here is derived from an EMBL/GenBank/DDBJ whole genome shotgun (WGS) entry which is preliminary data.</text>
</comment>
<evidence type="ECO:0000313" key="4">
    <source>
        <dbReference type="Proteomes" id="UP001152888"/>
    </source>
</evidence>
<dbReference type="InterPro" id="IPR011989">
    <property type="entry name" value="ARM-like"/>
</dbReference>
<sequence>MSHKEWCAETSAKLLQEEQRFPTLNEIKDYMITASPSEATKVANNLELPLIFDCLNDSNKEQVELACEVLTMCMNQMTLGESTMKYDTPLERALNHPFTEVKLMALKEIERNIRREEVLTDMCKKHTLLVGVVRCLGDDDVGVAKKAIDILTIVGLTASGLNAILSNQVIEPLQEVMAISEVVRLRVYELVINIAKESETNFHALESTGIINQILEELNNSDVLLRMNIVELLTHFGLTRHGYRFLESSGVLTKLFSLIDVPNDLLNVQLCEPGILKFFGNMAHKKPIEMLSKYPKLFDRVFSNLESGDLTVIGVSLDTLGIIGSTNEGKCALSSTGNKITYAIKTIVKLLPSLPTEVRVRALNCLESLIRVAERKNDMLQITRKWYQAFGDEPMEVILRYAKNPFSEIKLAGLDLLHAVASHQWGQEEIKNTPGLIEYLLDRNQERIKEAKELKYEIIKEMSTSILFDQNTLLRLQEYVKEGPFYVRGVTEVAFEGND</sequence>
<organism evidence="3 4">
    <name type="scientific">Acanthoscelides obtectus</name>
    <name type="common">Bean weevil</name>
    <name type="synonym">Bruchus obtectus</name>
    <dbReference type="NCBI Taxonomy" id="200917"/>
    <lineage>
        <taxon>Eukaryota</taxon>
        <taxon>Metazoa</taxon>
        <taxon>Ecdysozoa</taxon>
        <taxon>Arthropoda</taxon>
        <taxon>Hexapoda</taxon>
        <taxon>Insecta</taxon>
        <taxon>Pterygota</taxon>
        <taxon>Neoptera</taxon>
        <taxon>Endopterygota</taxon>
        <taxon>Coleoptera</taxon>
        <taxon>Polyphaga</taxon>
        <taxon>Cucujiformia</taxon>
        <taxon>Chrysomeloidea</taxon>
        <taxon>Chrysomelidae</taxon>
        <taxon>Bruchinae</taxon>
        <taxon>Bruchini</taxon>
        <taxon>Acanthoscelides</taxon>
    </lineage>
</organism>
<evidence type="ECO:0000313" key="3">
    <source>
        <dbReference type="EMBL" id="CAH1967117.1"/>
    </source>
</evidence>
<evidence type="ECO:0000256" key="1">
    <source>
        <dbReference type="ARBA" id="ARBA00006823"/>
    </source>
</evidence>
<dbReference type="AlphaFoldDB" id="A0A9P0K625"/>
<gene>
    <name evidence="3" type="ORF">ACAOBT_LOCUS7228</name>
</gene>
<dbReference type="InterPro" id="IPR019538">
    <property type="entry name" value="PSMD5"/>
</dbReference>
<reference evidence="3" key="1">
    <citation type="submission" date="2022-03" db="EMBL/GenBank/DDBJ databases">
        <authorList>
            <person name="Sayadi A."/>
        </authorList>
    </citation>
    <scope>NUCLEOTIDE SEQUENCE</scope>
</reference>
<dbReference type="Gene3D" id="1.25.10.10">
    <property type="entry name" value="Leucine-rich Repeat Variant"/>
    <property type="match status" value="2"/>
</dbReference>
<comment type="similarity">
    <text evidence="1">Belongs to the proteasome subunit S5B/HSM3 family.</text>
</comment>
<dbReference type="OrthoDB" id="10250600at2759"/>
<dbReference type="InterPro" id="IPR016024">
    <property type="entry name" value="ARM-type_fold"/>
</dbReference>
<dbReference type="Pfam" id="PF10508">
    <property type="entry name" value="Proteasom_PSMB"/>
    <property type="match status" value="1"/>
</dbReference>
<dbReference type="PANTHER" id="PTHR13554">
    <property type="entry name" value="26S PROTEASOME NON-ATPASE REGULATORY SUBUNIT 5-RELATED"/>
    <property type="match status" value="1"/>
</dbReference>
<accession>A0A9P0K625</accession>
<name>A0A9P0K625_ACAOB</name>
<proteinExistence type="inferred from homology"/>
<protein>
    <recommendedName>
        <fullName evidence="2">26S proteasome non-ATPase regulatory subunit 5</fullName>
    </recommendedName>
</protein>
<dbReference type="EMBL" id="CAKOFQ010006741">
    <property type="protein sequence ID" value="CAH1967117.1"/>
    <property type="molecule type" value="Genomic_DNA"/>
</dbReference>
<keyword evidence="4" id="KW-1185">Reference proteome</keyword>
<dbReference type="Proteomes" id="UP001152888">
    <property type="component" value="Unassembled WGS sequence"/>
</dbReference>
<dbReference type="GO" id="GO:0005829">
    <property type="term" value="C:cytosol"/>
    <property type="evidence" value="ECO:0007669"/>
    <property type="project" value="TreeGrafter"/>
</dbReference>
<evidence type="ECO:0000256" key="2">
    <source>
        <dbReference type="ARBA" id="ARBA00014933"/>
    </source>
</evidence>